<dbReference type="Gene3D" id="2.170.270.10">
    <property type="entry name" value="SET domain"/>
    <property type="match status" value="1"/>
</dbReference>
<evidence type="ECO:0000313" key="7">
    <source>
        <dbReference type="EMBL" id="KRX01790.1"/>
    </source>
</evidence>
<feature type="region of interest" description="Disordered" evidence="4">
    <location>
        <begin position="810"/>
        <end position="850"/>
    </location>
</feature>
<feature type="region of interest" description="Disordered" evidence="4">
    <location>
        <begin position="1248"/>
        <end position="1301"/>
    </location>
</feature>
<evidence type="ECO:0008006" key="9">
    <source>
        <dbReference type="Google" id="ProtNLM"/>
    </source>
</evidence>
<feature type="compositionally biased region" description="Polar residues" evidence="4">
    <location>
        <begin position="384"/>
        <end position="396"/>
    </location>
</feature>
<feature type="region of interest" description="Disordered" evidence="4">
    <location>
        <begin position="108"/>
        <end position="141"/>
    </location>
</feature>
<dbReference type="SUPFAM" id="SSF82199">
    <property type="entry name" value="SET domain"/>
    <property type="match status" value="1"/>
</dbReference>
<dbReference type="InterPro" id="IPR001214">
    <property type="entry name" value="SET_dom"/>
</dbReference>
<keyword evidence="1" id="KW-0489">Methyltransferase</keyword>
<dbReference type="Proteomes" id="UP000054937">
    <property type="component" value="Unassembled WGS sequence"/>
</dbReference>
<dbReference type="GO" id="GO:0032259">
    <property type="term" value="P:methylation"/>
    <property type="evidence" value="ECO:0007669"/>
    <property type="project" value="UniProtKB-KW"/>
</dbReference>
<dbReference type="PROSITE" id="PS50868">
    <property type="entry name" value="POST_SET"/>
    <property type="match status" value="1"/>
</dbReference>
<name>A0A0V0QHX4_PSEPJ</name>
<dbReference type="InterPro" id="IPR045606">
    <property type="entry name" value="ATXR3_C"/>
</dbReference>
<comment type="caution">
    <text evidence="7">The sequence shown here is derived from an EMBL/GenBank/DDBJ whole genome shotgun (WGS) entry which is preliminary data.</text>
</comment>
<evidence type="ECO:0000313" key="8">
    <source>
        <dbReference type="Proteomes" id="UP000054937"/>
    </source>
</evidence>
<keyword evidence="8" id="KW-1185">Reference proteome</keyword>
<feature type="region of interest" description="Disordered" evidence="4">
    <location>
        <begin position="883"/>
        <end position="929"/>
    </location>
</feature>
<feature type="region of interest" description="Disordered" evidence="4">
    <location>
        <begin position="378"/>
        <end position="399"/>
    </location>
</feature>
<dbReference type="SMART" id="SM00317">
    <property type="entry name" value="SET"/>
    <property type="match status" value="1"/>
</dbReference>
<feature type="region of interest" description="Disordered" evidence="4">
    <location>
        <begin position="1763"/>
        <end position="1845"/>
    </location>
</feature>
<reference evidence="7 8" key="1">
    <citation type="journal article" date="2015" name="Sci. Rep.">
        <title>Genome of the facultative scuticociliatosis pathogen Pseudocohnilembus persalinus provides insight into its virulence through horizontal gene transfer.</title>
        <authorList>
            <person name="Xiong J."/>
            <person name="Wang G."/>
            <person name="Cheng J."/>
            <person name="Tian M."/>
            <person name="Pan X."/>
            <person name="Warren A."/>
            <person name="Jiang C."/>
            <person name="Yuan D."/>
            <person name="Miao W."/>
        </authorList>
    </citation>
    <scope>NUCLEOTIDE SEQUENCE [LARGE SCALE GENOMIC DNA]</scope>
    <source>
        <strain evidence="7">36N120E</strain>
    </source>
</reference>
<dbReference type="InParanoid" id="A0A0V0QHX4"/>
<gene>
    <name evidence="7" type="ORF">PPERSA_00163</name>
</gene>
<feature type="domain" description="SET" evidence="5">
    <location>
        <begin position="959"/>
        <end position="1101"/>
    </location>
</feature>
<dbReference type="PANTHER" id="PTHR46655">
    <property type="entry name" value="HISTONE-LYSINE N-METHYLTRANSFERASE ATXR3"/>
    <property type="match status" value="1"/>
</dbReference>
<accession>A0A0V0QHX4</accession>
<feature type="compositionally biased region" description="Basic and acidic residues" evidence="4">
    <location>
        <begin position="894"/>
        <end position="929"/>
    </location>
</feature>
<proteinExistence type="predicted"/>
<dbReference type="InterPro" id="IPR003616">
    <property type="entry name" value="Post-SET_dom"/>
</dbReference>
<feature type="compositionally biased region" description="Basic and acidic residues" evidence="4">
    <location>
        <begin position="1763"/>
        <end position="1783"/>
    </location>
</feature>
<dbReference type="OrthoDB" id="308383at2759"/>
<feature type="compositionally biased region" description="Basic and acidic residues" evidence="4">
    <location>
        <begin position="449"/>
        <end position="482"/>
    </location>
</feature>
<sequence>MIQGFQFGQQYQSQIPVFNPLLQQQNLGQIQNVKQEEGGVNLGNQNQFKGLKLEENSQFLQFQQQNQLNQLNQRILPEQFASHKEYKQFLEKQQMSYIFNQESMQEFFRQQQKMQGQQNGEKKKRKRKKMTEEEEKAMREKMEKEQEIILQEMQKFEEEQKKVQEQQKIIEDKMEEQKKQENEEKMQLEEDLILQALMNEKQEEKKAKIVKKDEILIEGEGDLDFEQIFKKKKDKKNRENFGRKDDKSIVNYKSYAPDFLLDFIDQEIIVKDKLGVLGKSLKEGEMLEDLVQISKKNFKLQYNQIDMQTKYKSMGNLQFKFKFLDEQVEQLREKYEQLLQSSNQNSAVKKQQQEESVSKIQENNENLQQQKKEVIVQEKEDRQQNNFQTPLKNQQNQEEKLNEYQNISGNLNQTVEKVDKEMSESCQNKESYSQNKCENQNQVETQGQKQEEKQENQKEKQQQSLEEKQEEQRLLEKKSKEKEEQLQKEMEFKKKYRFQLYLMKNQAIFPENFEELFEKNREELISFPQIKGSYLKQLKESKMQTIYDLRKKAEFNHYQDFQDFVKVERRFYDIKKSDLAKLYQYDLDKKFEVQNYPYIPRDFRQYQVIKDYVPQFGTTLEENKMIYEKLKSKKEAKQCVQGCQCQENFENIGDFNLESLKYDSSCFNRKNRIECSFCVKKWGCKNSGSSGKKEKILNENLKESLCWGMDLYTRKNIYYVLPEEEEDFEKNQFIEQTVINAANLVGEEGWSIEKVLEFILRQAPSSKRQRKMEKVFWERQEQELEKKNKQEKSEKLGKFQFLENSDICEEKRQEENEEIKEENKEQQQDQYKEQNGEDQINSECGNLNQNYDLSQNQMEDEDYNQKQDVEQNQSKQNQIQIEEEQKNFNNSNIKENDDKNQDKKEDQQNNKTEDKQDNKAENDTKDKYKQELKKKLQKTRFEGYLFTYQDRKFAKVLKKAVELKVDQEAFRLHSKGMGIICLEKDGISKNEFITKYVGEIYSPWRWYERQDFTKKCLKQLGEKDSLPEFYNITLEMHKDEPKGYDVLFVDPILKGNFSSRFSHSCDPNCGTITNIANGQYFIGMYCMKNIEFGQELCFDYSAVTESRAEHKQAYCLCGSRKCRGKYLYLANSNNKEFNFFLEQHNCFLKRNSDLLRACSEEFGEEDAQILEAFNLRENVLKNCPDWLKKWMSVVLQTVQEEGQQYFDSLISQFYVLHFNLGLPVVQDNQNQGIQNQLEEQNQDLCQNQNQEKQNDIQKIQDEKSQEQEIDQSENKEQNEEQKKMDIEGEQKEQNKNEINNNNVNINIKDNINKINEEFSEQKEDAKNDIQYREIQKKKVYNDIFCDNEEEIMQKNPGKANNFKLYKYFAMERMENRLQNLVITVDKIKYFLHKSQDNAKPLILLDKNEVLYNILGDFDDDEFISKRREFSIIGELYDLFISYRKLPECQKAAKFTRQMYNFVKNNDLVKNDVQLQLLCTRIYFLILSQYFRKMEKSYFHYYGMQIIIYMMAFTHTFFSNHEYPNITSEKIVLRDNEIFNMEMLTNKQELKNLQQKFFEDSKLYSPQFVWGQLTAWFKQTVANPHASLSQDRRGTLSNPVLNTSFRTTQTTMPFQEKNDKNPRQSFINHLRTKPKDSWPPDFAKWSFKNSLKFYGTLVFEGVHSKERVGDLTNLVLGHIDSQFAKKREIFYEVEGKIAGIGREKVEEVFEALLNLAEKEGGVVVKNEVEVDEEMALEGTPEEENEFIESVKMRKKSRKFVEEAKSRRGGRETWEGRKKVRKNSDNYDSLDDSEELEDIEEELEEKIIGSEDQGGNFNQHQKLRSQKQFSSQKKKLSKKTQEEIEQEEMELEEQYLLKQQQMRNKRSQRRNNLQEIENEIQGQDLNNDLNYNISQDSGFYT</sequence>
<feature type="compositionally biased region" description="Acidic residues" evidence="4">
    <location>
        <begin position="1786"/>
        <end position="1802"/>
    </location>
</feature>
<feature type="compositionally biased region" description="Polar residues" evidence="4">
    <location>
        <begin position="424"/>
        <end position="441"/>
    </location>
</feature>
<evidence type="ECO:0000259" key="6">
    <source>
        <dbReference type="PROSITE" id="PS50868"/>
    </source>
</evidence>
<dbReference type="EMBL" id="LDAU01000164">
    <property type="protein sequence ID" value="KRX01790.1"/>
    <property type="molecule type" value="Genomic_DNA"/>
</dbReference>
<dbReference type="Pfam" id="PF00856">
    <property type="entry name" value="SET"/>
    <property type="match status" value="1"/>
</dbReference>
<dbReference type="Pfam" id="PF19633">
    <property type="entry name" value="SDG2_C"/>
    <property type="match status" value="2"/>
</dbReference>
<organism evidence="7 8">
    <name type="scientific">Pseudocohnilembus persalinus</name>
    <name type="common">Ciliate</name>
    <dbReference type="NCBI Taxonomy" id="266149"/>
    <lineage>
        <taxon>Eukaryota</taxon>
        <taxon>Sar</taxon>
        <taxon>Alveolata</taxon>
        <taxon>Ciliophora</taxon>
        <taxon>Intramacronucleata</taxon>
        <taxon>Oligohymenophorea</taxon>
        <taxon>Scuticociliatia</taxon>
        <taxon>Philasterida</taxon>
        <taxon>Pseudocohnilembidae</taxon>
        <taxon>Pseudocohnilembus</taxon>
    </lineage>
</organism>
<protein>
    <recommendedName>
        <fullName evidence="9">SET domain-containing protein</fullName>
    </recommendedName>
</protein>
<evidence type="ECO:0000256" key="4">
    <source>
        <dbReference type="SAM" id="MobiDB-lite"/>
    </source>
</evidence>
<feature type="region of interest" description="Disordered" evidence="4">
    <location>
        <begin position="418"/>
        <end position="482"/>
    </location>
</feature>
<dbReference type="InterPro" id="IPR046341">
    <property type="entry name" value="SET_dom_sf"/>
</dbReference>
<evidence type="ECO:0000256" key="1">
    <source>
        <dbReference type="ARBA" id="ARBA00022603"/>
    </source>
</evidence>
<evidence type="ECO:0000256" key="2">
    <source>
        <dbReference type="ARBA" id="ARBA00022679"/>
    </source>
</evidence>
<evidence type="ECO:0000259" key="5">
    <source>
        <dbReference type="PROSITE" id="PS50280"/>
    </source>
</evidence>
<feature type="domain" description="Post-SET" evidence="6">
    <location>
        <begin position="1111"/>
        <end position="1127"/>
    </location>
</feature>
<feature type="compositionally biased region" description="Basic and acidic residues" evidence="4">
    <location>
        <begin position="821"/>
        <end position="835"/>
    </location>
</feature>
<dbReference type="GO" id="GO:0008168">
    <property type="term" value="F:methyltransferase activity"/>
    <property type="evidence" value="ECO:0007669"/>
    <property type="project" value="UniProtKB-KW"/>
</dbReference>
<feature type="compositionally biased region" description="Basic and acidic residues" evidence="4">
    <location>
        <begin position="1252"/>
        <end position="1295"/>
    </location>
</feature>
<feature type="compositionally biased region" description="Low complexity" evidence="4">
    <location>
        <begin position="108"/>
        <end position="119"/>
    </location>
</feature>
<dbReference type="PANTHER" id="PTHR46655:SF1">
    <property type="entry name" value="HISTONE-LYSINE N-METHYLTRANSFERASE ATXR3"/>
    <property type="match status" value="1"/>
</dbReference>
<evidence type="ECO:0000256" key="3">
    <source>
        <dbReference type="ARBA" id="ARBA00022691"/>
    </source>
</evidence>
<feature type="region of interest" description="Disordered" evidence="4">
    <location>
        <begin position="859"/>
        <end position="878"/>
    </location>
</feature>
<feature type="compositionally biased region" description="Polar residues" evidence="4">
    <location>
        <begin position="838"/>
        <end position="850"/>
    </location>
</feature>
<keyword evidence="2" id="KW-0808">Transferase</keyword>
<keyword evidence="3" id="KW-0949">S-adenosyl-L-methionine</keyword>
<dbReference type="PROSITE" id="PS50280">
    <property type="entry name" value="SET"/>
    <property type="match status" value="1"/>
</dbReference>